<protein>
    <submittedName>
        <fullName evidence="2">DUF3185 family protein</fullName>
    </submittedName>
</protein>
<accession>A0A9E8HI10</accession>
<evidence type="ECO:0000313" key="3">
    <source>
        <dbReference type="Proteomes" id="UP001164472"/>
    </source>
</evidence>
<dbReference type="Proteomes" id="UP001164472">
    <property type="component" value="Chromosome"/>
</dbReference>
<feature type="transmembrane region" description="Helical" evidence="1">
    <location>
        <begin position="12"/>
        <end position="31"/>
    </location>
</feature>
<gene>
    <name evidence="2" type="ORF">NNL22_17460</name>
</gene>
<dbReference type="KEGG" id="asem:NNL22_17460"/>
<dbReference type="InterPro" id="IPR021521">
    <property type="entry name" value="DUF3185"/>
</dbReference>
<keyword evidence="1" id="KW-1133">Transmembrane helix</keyword>
<evidence type="ECO:0000313" key="2">
    <source>
        <dbReference type="EMBL" id="UZW74784.1"/>
    </source>
</evidence>
<organism evidence="2 3">
    <name type="scientific">Alkalimarinus sediminis</name>
    <dbReference type="NCBI Taxonomy" id="1632866"/>
    <lineage>
        <taxon>Bacteria</taxon>
        <taxon>Pseudomonadati</taxon>
        <taxon>Pseudomonadota</taxon>
        <taxon>Gammaproteobacteria</taxon>
        <taxon>Alteromonadales</taxon>
        <taxon>Alteromonadaceae</taxon>
        <taxon>Alkalimarinus</taxon>
    </lineage>
</organism>
<dbReference type="EMBL" id="CP101527">
    <property type="protein sequence ID" value="UZW74784.1"/>
    <property type="molecule type" value="Genomic_DNA"/>
</dbReference>
<keyword evidence="1" id="KW-0472">Membrane</keyword>
<sequence>MSVMPNTPIPKIIALTLLVVGAGLLLSAYDMSGSVANQFSSTITGSYSDRVMYMGIGGAASLVVGLYLFFKH</sequence>
<dbReference type="AlphaFoldDB" id="A0A9E8HI10"/>
<dbReference type="Pfam" id="PF11381">
    <property type="entry name" value="DUF3185"/>
    <property type="match status" value="1"/>
</dbReference>
<dbReference type="RefSeq" id="WP_251810211.1">
    <property type="nucleotide sequence ID" value="NZ_CP101527.1"/>
</dbReference>
<evidence type="ECO:0000256" key="1">
    <source>
        <dbReference type="SAM" id="Phobius"/>
    </source>
</evidence>
<reference evidence="2" key="1">
    <citation type="submission" date="2022-07" db="EMBL/GenBank/DDBJ databases">
        <title>Alkalimarinus sp. nov., isolated from gut of a Alitta virens.</title>
        <authorList>
            <person name="Yang A.I."/>
            <person name="Shin N.-R."/>
        </authorList>
    </citation>
    <scope>NUCLEOTIDE SEQUENCE</scope>
    <source>
        <strain evidence="2">FA028</strain>
    </source>
</reference>
<keyword evidence="3" id="KW-1185">Reference proteome</keyword>
<proteinExistence type="predicted"/>
<keyword evidence="1" id="KW-0812">Transmembrane</keyword>
<name>A0A9E8HI10_9ALTE</name>
<feature type="transmembrane region" description="Helical" evidence="1">
    <location>
        <begin position="51"/>
        <end position="70"/>
    </location>
</feature>